<evidence type="ECO:0000259" key="1">
    <source>
        <dbReference type="Pfam" id="PF04321"/>
    </source>
</evidence>
<proteinExistence type="predicted"/>
<feature type="domain" description="RmlD-like substrate binding" evidence="1">
    <location>
        <begin position="3"/>
        <end position="283"/>
    </location>
</feature>
<dbReference type="InterPro" id="IPR036291">
    <property type="entry name" value="NAD(P)-bd_dom_sf"/>
</dbReference>
<dbReference type="InterPro" id="IPR005913">
    <property type="entry name" value="dTDP_dehydrorham_reduct"/>
</dbReference>
<dbReference type="InterPro" id="IPR029903">
    <property type="entry name" value="RmlD-like-bd"/>
</dbReference>
<organism evidence="2">
    <name type="scientific">marine metagenome</name>
    <dbReference type="NCBI Taxonomy" id="408172"/>
    <lineage>
        <taxon>unclassified sequences</taxon>
        <taxon>metagenomes</taxon>
        <taxon>ecological metagenomes</taxon>
    </lineage>
</organism>
<protein>
    <recommendedName>
        <fullName evidence="1">RmlD-like substrate binding domain-containing protein</fullName>
    </recommendedName>
</protein>
<sequence length="289" mass="32025">MRSVLITGAFGQVGSVLSRIMYQEYELTLTDRTIPPGEKGICLDIRNALALGEVIKAVQPDVIIHLAAMTSVDGCELEPECAAEVNIAGVEHVCSEYSGHIIYLSTDYVFNGKNGPYSETHPTDPINVYGATKLAGERILLENNPGHLILRSNVVYDYNPNTQASFLNWVIQSLKNKQEIQVVHDQINNPTWAESLARVIELCIEKEICGVAHWGDADYMNRLDFAVKIANTFDLNADLIKPITTEELNQSAQRPLNSGLKTDYLKSRLGITPPAVEECLVTIRDRISQ</sequence>
<dbReference type="SUPFAM" id="SSF51735">
    <property type="entry name" value="NAD(P)-binding Rossmann-fold domains"/>
    <property type="match status" value="1"/>
</dbReference>
<dbReference type="EMBL" id="UINC01000984">
    <property type="protein sequence ID" value="SUZ66456.1"/>
    <property type="molecule type" value="Genomic_DNA"/>
</dbReference>
<dbReference type="PANTHER" id="PTHR10491">
    <property type="entry name" value="DTDP-4-DEHYDRORHAMNOSE REDUCTASE"/>
    <property type="match status" value="1"/>
</dbReference>
<name>A0A381PHI2_9ZZZZ</name>
<accession>A0A381PHI2</accession>
<reference evidence="2" key="1">
    <citation type="submission" date="2018-05" db="EMBL/GenBank/DDBJ databases">
        <authorList>
            <person name="Lanie J.A."/>
            <person name="Ng W.-L."/>
            <person name="Kazmierczak K.M."/>
            <person name="Andrzejewski T.M."/>
            <person name="Davidsen T.M."/>
            <person name="Wayne K.J."/>
            <person name="Tettelin H."/>
            <person name="Glass J.I."/>
            <person name="Rusch D."/>
            <person name="Podicherti R."/>
            <person name="Tsui H.-C.T."/>
            <person name="Winkler M.E."/>
        </authorList>
    </citation>
    <scope>NUCLEOTIDE SEQUENCE</scope>
</reference>
<dbReference type="NCBIfam" id="TIGR01214">
    <property type="entry name" value="rmlD"/>
    <property type="match status" value="1"/>
</dbReference>
<evidence type="ECO:0000313" key="2">
    <source>
        <dbReference type="EMBL" id="SUZ66456.1"/>
    </source>
</evidence>
<gene>
    <name evidence="2" type="ORF">METZ01_LOCUS19310</name>
</gene>
<dbReference type="PANTHER" id="PTHR10491:SF4">
    <property type="entry name" value="METHIONINE ADENOSYLTRANSFERASE 2 SUBUNIT BETA"/>
    <property type="match status" value="1"/>
</dbReference>
<dbReference type="Gene3D" id="3.40.50.720">
    <property type="entry name" value="NAD(P)-binding Rossmann-like Domain"/>
    <property type="match status" value="1"/>
</dbReference>
<dbReference type="AlphaFoldDB" id="A0A381PHI2"/>
<dbReference type="Pfam" id="PF04321">
    <property type="entry name" value="RmlD_sub_bind"/>
    <property type="match status" value="1"/>
</dbReference>
<dbReference type="CDD" id="cd05254">
    <property type="entry name" value="dTDP_HR_like_SDR_e"/>
    <property type="match status" value="1"/>
</dbReference>